<proteinExistence type="inferred from homology"/>
<keyword evidence="1 5" id="KW-1003">Cell membrane</keyword>
<feature type="transmembrane region" description="Helical" evidence="5">
    <location>
        <begin position="6"/>
        <end position="25"/>
    </location>
</feature>
<accession>A0A511FDK3</accession>
<reference evidence="7 9" key="2">
    <citation type="submission" date="2020-08" db="EMBL/GenBank/DDBJ databases">
        <title>Sequencing the genomes of 1000 actinobacteria strains.</title>
        <authorList>
            <person name="Klenk H.-P."/>
        </authorList>
    </citation>
    <scope>NUCLEOTIDE SEQUENCE [LARGE SCALE GENOMIC DNA]</scope>
    <source>
        <strain evidence="7 9">DSM 9581</strain>
    </source>
</reference>
<keyword evidence="7" id="KW-0282">Flagellum</keyword>
<reference evidence="6 8" key="1">
    <citation type="submission" date="2019-07" db="EMBL/GenBank/DDBJ databases">
        <title>Whole genome shotgun sequence of Cellulomonas hominis NBRC 16055.</title>
        <authorList>
            <person name="Hosoyama A."/>
            <person name="Uohara A."/>
            <person name="Ohji S."/>
            <person name="Ichikawa N."/>
        </authorList>
    </citation>
    <scope>NUCLEOTIDE SEQUENCE [LARGE SCALE GENOMIC DNA]</scope>
    <source>
        <strain evidence="6 8">NBRC 16055</strain>
    </source>
</reference>
<keyword evidence="7" id="KW-0966">Cell projection</keyword>
<evidence type="ECO:0000313" key="8">
    <source>
        <dbReference type="Proteomes" id="UP000321723"/>
    </source>
</evidence>
<dbReference type="GO" id="GO:0005886">
    <property type="term" value="C:plasma membrane"/>
    <property type="evidence" value="ECO:0007669"/>
    <property type="project" value="UniProtKB-SubCell"/>
</dbReference>
<keyword evidence="2 5" id="KW-0812">Transmembrane</keyword>
<dbReference type="EMBL" id="JACHDN010000001">
    <property type="protein sequence ID" value="MBB5472191.1"/>
    <property type="molecule type" value="Genomic_DNA"/>
</dbReference>
<dbReference type="NCBIfam" id="TIGR03500">
    <property type="entry name" value="FliO_TIGR"/>
    <property type="match status" value="1"/>
</dbReference>
<evidence type="ECO:0000313" key="6">
    <source>
        <dbReference type="EMBL" id="GEL47311.1"/>
    </source>
</evidence>
<dbReference type="GO" id="GO:0009425">
    <property type="term" value="C:bacterial-type flagellum basal body"/>
    <property type="evidence" value="ECO:0007669"/>
    <property type="project" value="UniProtKB-SubCell"/>
</dbReference>
<dbReference type="InterPro" id="IPR022781">
    <property type="entry name" value="Flagellar_biosynth_FliO"/>
</dbReference>
<dbReference type="Pfam" id="PF04347">
    <property type="entry name" value="FliO"/>
    <property type="match status" value="1"/>
</dbReference>
<gene>
    <name evidence="6" type="ORF">CHO01_24270</name>
    <name evidence="7" type="ORF">HNR08_000927</name>
</gene>
<evidence type="ECO:0000256" key="1">
    <source>
        <dbReference type="ARBA" id="ARBA00022475"/>
    </source>
</evidence>
<comment type="similarity">
    <text evidence="5">Belongs to the FliO/MopB family.</text>
</comment>
<dbReference type="Proteomes" id="UP000321723">
    <property type="component" value="Unassembled WGS sequence"/>
</dbReference>
<evidence type="ECO:0000256" key="5">
    <source>
        <dbReference type="RuleBase" id="RU362064"/>
    </source>
</evidence>
<keyword evidence="3 5" id="KW-1133">Transmembrane helix</keyword>
<dbReference type="RefSeq" id="WP_146838306.1">
    <property type="nucleotide sequence ID" value="NZ_BJVQ01000035.1"/>
</dbReference>
<keyword evidence="7" id="KW-0969">Cilium</keyword>
<evidence type="ECO:0000256" key="2">
    <source>
        <dbReference type="ARBA" id="ARBA00022692"/>
    </source>
</evidence>
<evidence type="ECO:0000256" key="3">
    <source>
        <dbReference type="ARBA" id="ARBA00022989"/>
    </source>
</evidence>
<keyword evidence="8" id="KW-1185">Reference proteome</keyword>
<dbReference type="AlphaFoldDB" id="A0A511FDK3"/>
<organism evidence="6 8">
    <name type="scientific">Cellulomonas hominis</name>
    <dbReference type="NCBI Taxonomy" id="156981"/>
    <lineage>
        <taxon>Bacteria</taxon>
        <taxon>Bacillati</taxon>
        <taxon>Actinomycetota</taxon>
        <taxon>Actinomycetes</taxon>
        <taxon>Micrococcales</taxon>
        <taxon>Cellulomonadaceae</taxon>
        <taxon>Cellulomonas</taxon>
    </lineage>
</organism>
<keyword evidence="4 5" id="KW-0472">Membrane</keyword>
<keyword evidence="5" id="KW-0975">Bacterial flagellum</keyword>
<protein>
    <recommendedName>
        <fullName evidence="5">Flagellar protein</fullName>
    </recommendedName>
</protein>
<evidence type="ECO:0000313" key="7">
    <source>
        <dbReference type="EMBL" id="MBB5472191.1"/>
    </source>
</evidence>
<comment type="caution">
    <text evidence="6">The sequence shown here is derived from an EMBL/GenBank/DDBJ whole genome shotgun (WGS) entry which is preliminary data.</text>
</comment>
<evidence type="ECO:0000313" key="9">
    <source>
        <dbReference type="Proteomes" id="UP000564629"/>
    </source>
</evidence>
<comment type="subcellular location">
    <subcellularLocation>
        <location evidence="5">Cell membrane</location>
    </subcellularLocation>
    <subcellularLocation>
        <location evidence="5">Bacterial flagellum basal body</location>
    </subcellularLocation>
</comment>
<name>A0A511FDK3_9CELL</name>
<dbReference type="Proteomes" id="UP000564629">
    <property type="component" value="Unassembled WGS sequence"/>
</dbReference>
<dbReference type="OrthoDB" id="5191841at2"/>
<sequence length="260" mass="25904">MDSVVLGLRVLLALASVIGLIWVLARRAGWGKQRRGPAGPTLEVVGRQALGRHAGVAVVAVGNRRLLLGYGEQNVTMLTELAPAPAEALPALTADAEPARPVPTTVAELVAAVLPTPRRSRAPKPSAARTVPAAAAVPAAPAVPAPAFEDALAAARRDASGDDEAPASATASPASVATAATAASAASAAAALAAAAAIPVDPAGDVPGLAGLEVADVDAARLEHLTATGTEPRGALHGSVLAPSTWRQAVAALRERTVRR</sequence>
<dbReference type="EMBL" id="BJVQ01000035">
    <property type="protein sequence ID" value="GEL47311.1"/>
    <property type="molecule type" value="Genomic_DNA"/>
</dbReference>
<dbReference type="GO" id="GO:0044781">
    <property type="term" value="P:bacterial-type flagellum organization"/>
    <property type="evidence" value="ECO:0007669"/>
    <property type="project" value="UniProtKB-UniRule"/>
</dbReference>
<evidence type="ECO:0000256" key="4">
    <source>
        <dbReference type="ARBA" id="ARBA00023136"/>
    </source>
</evidence>